<keyword evidence="7" id="KW-1185">Reference proteome</keyword>
<dbReference type="InterPro" id="IPR005119">
    <property type="entry name" value="LysR_subst-bd"/>
</dbReference>
<sequence length="312" mass="34249">MRYDLNDLETFLTVMELGTVTAAAARMNLSKSVVSKRITDLEATLGAALFRRNAGRITPTEAALRLAERLRPALNELVAAAESTAWDMDGVAPLRGSLSISAPMSFGILHLGPIIAGFAARNPELAITVDYDDRARDLAREGFDIGIRIGKSRDKALMQRKLCEDESIACASPAYLNQRGSPVELTDLRDHQVIGYSHIPNSQLWQFQDRDRFVSPLVEGRLSLNNGEAIRDMAVAGLGLAILPGFIVSAALEDGRLQRVLSNHATRPMPIVAVWPPVNPMPAKLRRFIDHVATELKEPPWRRATTEAPRVS</sequence>
<comment type="similarity">
    <text evidence="1">Belongs to the LysR transcriptional regulatory family.</text>
</comment>
<dbReference type="CDD" id="cd08422">
    <property type="entry name" value="PBP2_CrgA_like"/>
    <property type="match status" value="1"/>
</dbReference>
<proteinExistence type="inferred from homology"/>
<keyword evidence="4" id="KW-0804">Transcription</keyword>
<dbReference type="GO" id="GO:0006351">
    <property type="term" value="P:DNA-templated transcription"/>
    <property type="evidence" value="ECO:0007669"/>
    <property type="project" value="TreeGrafter"/>
</dbReference>
<comment type="caution">
    <text evidence="6">The sequence shown here is derived from an EMBL/GenBank/DDBJ whole genome shotgun (WGS) entry which is preliminary data.</text>
</comment>
<keyword evidence="2" id="KW-0805">Transcription regulation</keyword>
<dbReference type="EMBL" id="WMIE01000031">
    <property type="protein sequence ID" value="MTH80184.1"/>
    <property type="molecule type" value="Genomic_DNA"/>
</dbReference>
<protein>
    <submittedName>
        <fullName evidence="6">LysR family transcriptional regulator</fullName>
    </submittedName>
</protein>
<dbReference type="RefSeq" id="WP_155097535.1">
    <property type="nucleotide sequence ID" value="NZ_WMIE01000031.1"/>
</dbReference>
<dbReference type="InterPro" id="IPR058163">
    <property type="entry name" value="LysR-type_TF_proteobact-type"/>
</dbReference>
<dbReference type="SUPFAM" id="SSF53850">
    <property type="entry name" value="Periplasmic binding protein-like II"/>
    <property type="match status" value="1"/>
</dbReference>
<evidence type="ECO:0000313" key="6">
    <source>
        <dbReference type="EMBL" id="MTH80184.1"/>
    </source>
</evidence>
<dbReference type="Gene3D" id="3.40.190.290">
    <property type="match status" value="1"/>
</dbReference>
<dbReference type="PANTHER" id="PTHR30537:SF81">
    <property type="entry name" value="TRANSCRIPTIONAL REGULATOR-RELATED"/>
    <property type="match status" value="1"/>
</dbReference>
<dbReference type="GO" id="GO:0003700">
    <property type="term" value="F:DNA-binding transcription factor activity"/>
    <property type="evidence" value="ECO:0007669"/>
    <property type="project" value="InterPro"/>
</dbReference>
<dbReference type="PROSITE" id="PS50931">
    <property type="entry name" value="HTH_LYSR"/>
    <property type="match status" value="1"/>
</dbReference>
<dbReference type="Gene3D" id="1.10.10.10">
    <property type="entry name" value="Winged helix-like DNA-binding domain superfamily/Winged helix DNA-binding domain"/>
    <property type="match status" value="1"/>
</dbReference>
<organism evidence="6 7">
    <name type="scientific">Paracoccus aestuariivivens</name>
    <dbReference type="NCBI Taxonomy" id="1820333"/>
    <lineage>
        <taxon>Bacteria</taxon>
        <taxon>Pseudomonadati</taxon>
        <taxon>Pseudomonadota</taxon>
        <taxon>Alphaproteobacteria</taxon>
        <taxon>Rhodobacterales</taxon>
        <taxon>Paracoccaceae</taxon>
        <taxon>Paracoccus</taxon>
    </lineage>
</organism>
<evidence type="ECO:0000256" key="1">
    <source>
        <dbReference type="ARBA" id="ARBA00009437"/>
    </source>
</evidence>
<name>A0A6L6JJ67_9RHOB</name>
<dbReference type="Pfam" id="PF03466">
    <property type="entry name" value="LysR_substrate"/>
    <property type="match status" value="1"/>
</dbReference>
<gene>
    <name evidence="6" type="ORF">GL286_21030</name>
</gene>
<dbReference type="InterPro" id="IPR036390">
    <property type="entry name" value="WH_DNA-bd_sf"/>
</dbReference>
<dbReference type="SUPFAM" id="SSF46785">
    <property type="entry name" value="Winged helix' DNA-binding domain"/>
    <property type="match status" value="1"/>
</dbReference>
<evidence type="ECO:0000259" key="5">
    <source>
        <dbReference type="PROSITE" id="PS50931"/>
    </source>
</evidence>
<dbReference type="InterPro" id="IPR036388">
    <property type="entry name" value="WH-like_DNA-bd_sf"/>
</dbReference>
<dbReference type="InterPro" id="IPR000847">
    <property type="entry name" value="LysR_HTH_N"/>
</dbReference>
<dbReference type="OrthoDB" id="9813056at2"/>
<keyword evidence="3" id="KW-0238">DNA-binding</keyword>
<accession>A0A6L6JJ67</accession>
<dbReference type="AlphaFoldDB" id="A0A6L6JJ67"/>
<evidence type="ECO:0000256" key="2">
    <source>
        <dbReference type="ARBA" id="ARBA00023015"/>
    </source>
</evidence>
<evidence type="ECO:0000313" key="7">
    <source>
        <dbReference type="Proteomes" id="UP000478183"/>
    </source>
</evidence>
<dbReference type="PANTHER" id="PTHR30537">
    <property type="entry name" value="HTH-TYPE TRANSCRIPTIONAL REGULATOR"/>
    <property type="match status" value="1"/>
</dbReference>
<dbReference type="GO" id="GO:0043565">
    <property type="term" value="F:sequence-specific DNA binding"/>
    <property type="evidence" value="ECO:0007669"/>
    <property type="project" value="TreeGrafter"/>
</dbReference>
<reference evidence="6 7" key="1">
    <citation type="submission" date="2019-11" db="EMBL/GenBank/DDBJ databases">
        <authorList>
            <person name="Dong K."/>
        </authorList>
    </citation>
    <scope>NUCLEOTIDE SEQUENCE [LARGE SCALE GENOMIC DNA]</scope>
    <source>
        <strain evidence="6 7">NBRC 111993</strain>
    </source>
</reference>
<evidence type="ECO:0000256" key="3">
    <source>
        <dbReference type="ARBA" id="ARBA00023125"/>
    </source>
</evidence>
<dbReference type="PRINTS" id="PR00039">
    <property type="entry name" value="HTHLYSR"/>
</dbReference>
<evidence type="ECO:0000256" key="4">
    <source>
        <dbReference type="ARBA" id="ARBA00023163"/>
    </source>
</evidence>
<feature type="domain" description="HTH lysR-type" evidence="5">
    <location>
        <begin position="1"/>
        <end position="60"/>
    </location>
</feature>
<dbReference type="Proteomes" id="UP000478183">
    <property type="component" value="Unassembled WGS sequence"/>
</dbReference>
<dbReference type="Pfam" id="PF00126">
    <property type="entry name" value="HTH_1"/>
    <property type="match status" value="1"/>
</dbReference>